<evidence type="ECO:0000256" key="1">
    <source>
        <dbReference type="SAM" id="MobiDB-lite"/>
    </source>
</evidence>
<evidence type="ECO:0000313" key="3">
    <source>
        <dbReference type="Proteomes" id="UP000059680"/>
    </source>
</evidence>
<organism evidence="2 3">
    <name type="scientific">Oryza sativa subsp. japonica</name>
    <name type="common">Rice</name>
    <dbReference type="NCBI Taxonomy" id="39947"/>
    <lineage>
        <taxon>Eukaryota</taxon>
        <taxon>Viridiplantae</taxon>
        <taxon>Streptophyta</taxon>
        <taxon>Embryophyta</taxon>
        <taxon>Tracheophyta</taxon>
        <taxon>Spermatophyta</taxon>
        <taxon>Magnoliopsida</taxon>
        <taxon>Liliopsida</taxon>
        <taxon>Poales</taxon>
        <taxon>Poaceae</taxon>
        <taxon>BOP clade</taxon>
        <taxon>Oryzoideae</taxon>
        <taxon>Oryzeae</taxon>
        <taxon>Oryzinae</taxon>
        <taxon>Oryza</taxon>
        <taxon>Oryza sativa</taxon>
    </lineage>
</organism>
<evidence type="ECO:0000313" key="2">
    <source>
        <dbReference type="EMBL" id="BAS71269.1"/>
    </source>
</evidence>
<dbReference type="AlphaFoldDB" id="A0A0P0V0C0"/>
<proteinExistence type="predicted"/>
<feature type="region of interest" description="Disordered" evidence="1">
    <location>
        <begin position="143"/>
        <end position="219"/>
    </location>
</feature>
<accession>A0A0P0V0C0</accession>
<reference evidence="3" key="1">
    <citation type="journal article" date="2005" name="Nature">
        <title>The map-based sequence of the rice genome.</title>
        <authorList>
            <consortium name="International rice genome sequencing project (IRGSP)"/>
            <person name="Matsumoto T."/>
            <person name="Wu J."/>
            <person name="Kanamori H."/>
            <person name="Katayose Y."/>
            <person name="Fujisawa M."/>
            <person name="Namiki N."/>
            <person name="Mizuno H."/>
            <person name="Yamamoto K."/>
            <person name="Antonio B.A."/>
            <person name="Baba T."/>
            <person name="Sakata K."/>
            <person name="Nagamura Y."/>
            <person name="Aoki H."/>
            <person name="Arikawa K."/>
            <person name="Arita K."/>
            <person name="Bito T."/>
            <person name="Chiden Y."/>
            <person name="Fujitsuka N."/>
            <person name="Fukunaka R."/>
            <person name="Hamada M."/>
            <person name="Harada C."/>
            <person name="Hayashi A."/>
            <person name="Hijishita S."/>
            <person name="Honda M."/>
            <person name="Hosokawa S."/>
            <person name="Ichikawa Y."/>
            <person name="Idonuma A."/>
            <person name="Iijima M."/>
            <person name="Ikeda M."/>
            <person name="Ikeno M."/>
            <person name="Ito K."/>
            <person name="Ito S."/>
            <person name="Ito T."/>
            <person name="Ito Y."/>
            <person name="Ito Y."/>
            <person name="Iwabuchi A."/>
            <person name="Kamiya K."/>
            <person name="Karasawa W."/>
            <person name="Kurita K."/>
            <person name="Katagiri S."/>
            <person name="Kikuta A."/>
            <person name="Kobayashi H."/>
            <person name="Kobayashi N."/>
            <person name="Machita K."/>
            <person name="Maehara T."/>
            <person name="Masukawa M."/>
            <person name="Mizubayashi T."/>
            <person name="Mukai Y."/>
            <person name="Nagasaki H."/>
            <person name="Nagata Y."/>
            <person name="Naito S."/>
            <person name="Nakashima M."/>
            <person name="Nakama Y."/>
            <person name="Nakamichi Y."/>
            <person name="Nakamura M."/>
            <person name="Meguro A."/>
            <person name="Negishi M."/>
            <person name="Ohta I."/>
            <person name="Ohta T."/>
            <person name="Okamoto M."/>
            <person name="Ono N."/>
            <person name="Saji S."/>
            <person name="Sakaguchi M."/>
            <person name="Sakai K."/>
            <person name="Shibata M."/>
            <person name="Shimokawa T."/>
            <person name="Song J."/>
            <person name="Takazaki Y."/>
            <person name="Terasawa K."/>
            <person name="Tsugane M."/>
            <person name="Tsuji K."/>
            <person name="Ueda S."/>
            <person name="Waki K."/>
            <person name="Yamagata H."/>
            <person name="Yamamoto M."/>
            <person name="Yamamoto S."/>
            <person name="Yamane H."/>
            <person name="Yoshiki S."/>
            <person name="Yoshihara R."/>
            <person name="Yukawa K."/>
            <person name="Zhong H."/>
            <person name="Yano M."/>
            <person name="Yuan Q."/>
            <person name="Ouyang S."/>
            <person name="Liu J."/>
            <person name="Jones K.M."/>
            <person name="Gansberger K."/>
            <person name="Moffat K."/>
            <person name="Hill J."/>
            <person name="Bera J."/>
            <person name="Fadrosh D."/>
            <person name="Jin S."/>
            <person name="Johri S."/>
            <person name="Kim M."/>
            <person name="Overton L."/>
            <person name="Reardon M."/>
            <person name="Tsitrin T."/>
            <person name="Vuong H."/>
            <person name="Weaver B."/>
            <person name="Ciecko A."/>
            <person name="Tallon L."/>
            <person name="Jackson J."/>
            <person name="Pai G."/>
            <person name="Aken S.V."/>
            <person name="Utterback T."/>
            <person name="Reidmuller S."/>
            <person name="Feldblyum T."/>
            <person name="Hsiao J."/>
            <person name="Zismann V."/>
            <person name="Iobst S."/>
            <person name="de Vazeille A.R."/>
            <person name="Buell C.R."/>
            <person name="Ying K."/>
            <person name="Li Y."/>
            <person name="Lu T."/>
            <person name="Huang Y."/>
            <person name="Zhao Q."/>
            <person name="Feng Q."/>
            <person name="Zhang L."/>
            <person name="Zhu J."/>
            <person name="Weng Q."/>
            <person name="Mu J."/>
            <person name="Lu Y."/>
            <person name="Fan D."/>
            <person name="Liu Y."/>
            <person name="Guan J."/>
            <person name="Zhang Y."/>
            <person name="Yu S."/>
            <person name="Liu X."/>
            <person name="Zhang Y."/>
            <person name="Hong G."/>
            <person name="Han B."/>
            <person name="Choisne N."/>
            <person name="Demange N."/>
            <person name="Orjeda G."/>
            <person name="Samain S."/>
            <person name="Cattolico L."/>
            <person name="Pelletier E."/>
            <person name="Couloux A."/>
            <person name="Segurens B."/>
            <person name="Wincker P."/>
            <person name="D'Hont A."/>
            <person name="Scarpelli C."/>
            <person name="Weissenbach J."/>
            <person name="Salanoubat M."/>
            <person name="Quetier F."/>
            <person name="Yu Y."/>
            <person name="Kim H.R."/>
            <person name="Rambo T."/>
            <person name="Currie J."/>
            <person name="Collura K."/>
            <person name="Luo M."/>
            <person name="Yang T."/>
            <person name="Ammiraju J.S.S."/>
            <person name="Engler F."/>
            <person name="Soderlund C."/>
            <person name="Wing R.A."/>
            <person name="Palmer L.E."/>
            <person name="de la Bastide M."/>
            <person name="Spiegel L."/>
            <person name="Nascimento L."/>
            <person name="Zutavern T."/>
            <person name="O'Shaughnessy A."/>
            <person name="Dike S."/>
            <person name="Dedhia N."/>
            <person name="Preston R."/>
            <person name="Balija V."/>
            <person name="McCombie W.R."/>
            <person name="Chow T."/>
            <person name="Chen H."/>
            <person name="Chung M."/>
            <person name="Chen C."/>
            <person name="Shaw J."/>
            <person name="Wu H."/>
            <person name="Hsiao K."/>
            <person name="Chao Y."/>
            <person name="Chu M."/>
            <person name="Cheng C."/>
            <person name="Hour A."/>
            <person name="Lee P."/>
            <person name="Lin S."/>
            <person name="Lin Y."/>
            <person name="Liou J."/>
            <person name="Liu S."/>
            <person name="Hsing Y."/>
            <person name="Raghuvanshi S."/>
            <person name="Mohanty A."/>
            <person name="Bharti A.K."/>
            <person name="Gaur A."/>
            <person name="Gupta V."/>
            <person name="Kumar D."/>
            <person name="Ravi V."/>
            <person name="Vij S."/>
            <person name="Kapur A."/>
            <person name="Khurana P."/>
            <person name="Khurana P."/>
            <person name="Khurana J.P."/>
            <person name="Tyagi A.K."/>
            <person name="Gaikwad K."/>
            <person name="Singh A."/>
            <person name="Dalal V."/>
            <person name="Srivastava S."/>
            <person name="Dixit A."/>
            <person name="Pal A.K."/>
            <person name="Ghazi I.A."/>
            <person name="Yadav M."/>
            <person name="Pandit A."/>
            <person name="Bhargava A."/>
            <person name="Sureshbabu K."/>
            <person name="Batra K."/>
            <person name="Sharma T.R."/>
            <person name="Mohapatra T."/>
            <person name="Singh N.K."/>
            <person name="Messing J."/>
            <person name="Nelson A.B."/>
            <person name="Fuks G."/>
            <person name="Kavchok S."/>
            <person name="Keizer G."/>
            <person name="Linton E."/>
            <person name="Llaca V."/>
            <person name="Song R."/>
            <person name="Tanyolac B."/>
            <person name="Young S."/>
            <person name="Ho-Il K."/>
            <person name="Hahn J.H."/>
            <person name="Sangsakoo G."/>
            <person name="Vanavichit A."/>
            <person name="de Mattos Luiz.A.T."/>
            <person name="Zimmer P.D."/>
            <person name="Malone G."/>
            <person name="Dellagostin O."/>
            <person name="de Oliveira A.C."/>
            <person name="Bevan M."/>
            <person name="Bancroft I."/>
            <person name="Minx P."/>
            <person name="Cordum H."/>
            <person name="Wilson R."/>
            <person name="Cheng Z."/>
            <person name="Jin W."/>
            <person name="Jiang J."/>
            <person name="Leong S.A."/>
            <person name="Iwama H."/>
            <person name="Gojobori T."/>
            <person name="Itoh T."/>
            <person name="Niimura Y."/>
            <person name="Fujii Y."/>
            <person name="Habara T."/>
            <person name="Sakai H."/>
            <person name="Sato Y."/>
            <person name="Wilson G."/>
            <person name="Kumar K."/>
            <person name="McCouch S."/>
            <person name="Juretic N."/>
            <person name="Hoen D."/>
            <person name="Wright S."/>
            <person name="Bruskiewich R."/>
            <person name="Bureau T."/>
            <person name="Miyao A."/>
            <person name="Hirochika H."/>
            <person name="Nishikawa T."/>
            <person name="Kadowaki K."/>
            <person name="Sugiura M."/>
            <person name="Burr B."/>
            <person name="Sasaki T."/>
        </authorList>
    </citation>
    <scope>NUCLEOTIDE SEQUENCE [LARGE SCALE GENOMIC DNA]</scope>
    <source>
        <strain evidence="3">cv. Nipponbare</strain>
    </source>
</reference>
<dbReference type="EMBL" id="AP014957">
    <property type="protein sequence ID" value="BAS71269.1"/>
    <property type="molecule type" value="Genomic_DNA"/>
</dbReference>
<sequence>WNVLHVRLIGERIAQEEARRGVHPPELAVVTDDVIEGPDPARQWVADVLLLPLAGHGREAEQGGLVIADDGLELDDHVVPPASSWRGDDTEVVVEDEALRVGDVGGGGGGDVADEVERARDEADAERALVAVAVGPGPQVAGVVGGRWRRRDEEDEPRGGVEREDEGGLAPGAGVHLGRRDAPGHREHRDARRRGEGEGDVGSLRQDGVVAAAAHPRLA</sequence>
<dbReference type="PaxDb" id="39947-A0A0P0V0C0"/>
<dbReference type="InParanoid" id="A0A0P0V0C0"/>
<name>A0A0P0V0C0_ORYSJ</name>
<keyword evidence="3" id="KW-1185">Reference proteome</keyword>
<dbReference type="FunCoup" id="A0A0P0V0C0">
    <property type="interactions" value="118"/>
</dbReference>
<gene>
    <name evidence="2" type="ordered locus">Os01g0240725</name>
    <name evidence="2" type="ORF">OSNPB_010240725</name>
</gene>
<feature type="compositionally biased region" description="Basic and acidic residues" evidence="1">
    <location>
        <begin position="178"/>
        <end position="197"/>
    </location>
</feature>
<reference evidence="2 3" key="2">
    <citation type="journal article" date="2013" name="Plant Cell Physiol.">
        <title>Rice Annotation Project Database (RAP-DB): an integrative and interactive database for rice genomics.</title>
        <authorList>
            <person name="Sakai H."/>
            <person name="Lee S.S."/>
            <person name="Tanaka T."/>
            <person name="Numa H."/>
            <person name="Kim J."/>
            <person name="Kawahara Y."/>
            <person name="Wakimoto H."/>
            <person name="Yang C.C."/>
            <person name="Iwamoto M."/>
            <person name="Abe T."/>
            <person name="Yamada Y."/>
            <person name="Muto A."/>
            <person name="Inokuchi H."/>
            <person name="Ikemura T."/>
            <person name="Matsumoto T."/>
            <person name="Sasaki T."/>
            <person name="Itoh T."/>
        </authorList>
    </citation>
    <scope>NUCLEOTIDE SEQUENCE [LARGE SCALE GENOMIC DNA]</scope>
    <source>
        <strain evidence="3">cv. Nipponbare</strain>
    </source>
</reference>
<protein>
    <submittedName>
        <fullName evidence="2">Os01g0240725 protein</fullName>
    </submittedName>
</protein>
<dbReference type="Proteomes" id="UP000059680">
    <property type="component" value="Chromosome 1"/>
</dbReference>
<feature type="non-terminal residue" evidence="2">
    <location>
        <position position="219"/>
    </location>
</feature>
<feature type="non-terminal residue" evidence="2">
    <location>
        <position position="1"/>
    </location>
</feature>
<reference evidence="2 3" key="3">
    <citation type="journal article" date="2013" name="Rice">
        <title>Improvement of the Oryza sativa Nipponbare reference genome using next generation sequence and optical map data.</title>
        <authorList>
            <person name="Kawahara Y."/>
            <person name="de la Bastide M."/>
            <person name="Hamilton J.P."/>
            <person name="Kanamori H."/>
            <person name="McCombie W.R."/>
            <person name="Ouyang S."/>
            <person name="Schwartz D.C."/>
            <person name="Tanaka T."/>
            <person name="Wu J."/>
            <person name="Zhou S."/>
            <person name="Childs K.L."/>
            <person name="Davidson R.M."/>
            <person name="Lin H."/>
            <person name="Quesada-Ocampo L."/>
            <person name="Vaillancourt B."/>
            <person name="Sakai H."/>
            <person name="Lee S.S."/>
            <person name="Kim J."/>
            <person name="Numa H."/>
            <person name="Itoh T."/>
            <person name="Buell C.R."/>
            <person name="Matsumoto T."/>
        </authorList>
    </citation>
    <scope>NUCLEOTIDE SEQUENCE [LARGE SCALE GENOMIC DNA]</scope>
    <source>
        <strain evidence="3">cv. Nipponbare</strain>
    </source>
</reference>